<evidence type="ECO:0000313" key="2">
    <source>
        <dbReference type="Proteomes" id="UP001066276"/>
    </source>
</evidence>
<comment type="caution">
    <text evidence="1">The sequence shown here is derived from an EMBL/GenBank/DDBJ whole genome shotgun (WGS) entry which is preliminary data.</text>
</comment>
<keyword evidence="2" id="KW-1185">Reference proteome</keyword>
<dbReference type="AlphaFoldDB" id="A0AAV7LH50"/>
<organism evidence="1 2">
    <name type="scientific">Pleurodeles waltl</name>
    <name type="common">Iberian ribbed newt</name>
    <dbReference type="NCBI Taxonomy" id="8319"/>
    <lineage>
        <taxon>Eukaryota</taxon>
        <taxon>Metazoa</taxon>
        <taxon>Chordata</taxon>
        <taxon>Craniata</taxon>
        <taxon>Vertebrata</taxon>
        <taxon>Euteleostomi</taxon>
        <taxon>Amphibia</taxon>
        <taxon>Batrachia</taxon>
        <taxon>Caudata</taxon>
        <taxon>Salamandroidea</taxon>
        <taxon>Salamandridae</taxon>
        <taxon>Pleurodelinae</taxon>
        <taxon>Pleurodeles</taxon>
    </lineage>
</organism>
<evidence type="ECO:0000313" key="1">
    <source>
        <dbReference type="EMBL" id="KAJ1090322.1"/>
    </source>
</evidence>
<dbReference type="Proteomes" id="UP001066276">
    <property type="component" value="Chromosome 11"/>
</dbReference>
<accession>A0AAV7LH50</accession>
<sequence>MAALLIPADFAAVEPGGERCNPLAHEEEKAEGRSLVAQPGCCAPQGTTSGLVVERLRRGGAWALEGPGVKRFVRRTRWDQTRLRGGRPPPRPANA</sequence>
<proteinExistence type="predicted"/>
<gene>
    <name evidence="1" type="ORF">NDU88_003455</name>
</gene>
<protein>
    <submittedName>
        <fullName evidence="1">Uncharacterized protein</fullName>
    </submittedName>
</protein>
<reference evidence="1" key="1">
    <citation type="journal article" date="2022" name="bioRxiv">
        <title>Sequencing and chromosome-scale assembly of the giantPleurodeles waltlgenome.</title>
        <authorList>
            <person name="Brown T."/>
            <person name="Elewa A."/>
            <person name="Iarovenko S."/>
            <person name="Subramanian E."/>
            <person name="Araus A.J."/>
            <person name="Petzold A."/>
            <person name="Susuki M."/>
            <person name="Suzuki K.-i.T."/>
            <person name="Hayashi T."/>
            <person name="Toyoda A."/>
            <person name="Oliveira C."/>
            <person name="Osipova E."/>
            <person name="Leigh N.D."/>
            <person name="Simon A."/>
            <person name="Yun M.H."/>
        </authorList>
    </citation>
    <scope>NUCLEOTIDE SEQUENCE</scope>
    <source>
        <strain evidence="1">20211129_DDA</strain>
        <tissue evidence="1">Liver</tissue>
    </source>
</reference>
<name>A0AAV7LH50_PLEWA</name>
<dbReference type="EMBL" id="JANPWB010000015">
    <property type="protein sequence ID" value="KAJ1090322.1"/>
    <property type="molecule type" value="Genomic_DNA"/>
</dbReference>